<proteinExistence type="predicted"/>
<keyword evidence="4" id="KW-0808">Transferase</keyword>
<evidence type="ECO:0000256" key="6">
    <source>
        <dbReference type="ARBA" id="ARBA00022777"/>
    </source>
</evidence>
<dbReference type="SUPFAM" id="SSF55874">
    <property type="entry name" value="ATPase domain of HSP90 chaperone/DNA topoisomerase II/histidine kinase"/>
    <property type="match status" value="1"/>
</dbReference>
<evidence type="ECO:0000256" key="1">
    <source>
        <dbReference type="ARBA" id="ARBA00000085"/>
    </source>
</evidence>
<evidence type="ECO:0000259" key="9">
    <source>
        <dbReference type="SMART" id="SM00387"/>
    </source>
</evidence>
<keyword evidence="8" id="KW-0812">Transmembrane</keyword>
<dbReference type="CDD" id="cd12915">
    <property type="entry name" value="PDC2_DGC_like"/>
    <property type="match status" value="1"/>
</dbReference>
<dbReference type="CDD" id="cd16936">
    <property type="entry name" value="HATPase_RsbW-like"/>
    <property type="match status" value="1"/>
</dbReference>
<keyword evidence="6" id="KW-0418">Kinase</keyword>
<dbReference type="AlphaFoldDB" id="A0A5B2VB42"/>
<keyword evidence="5" id="KW-0547">Nucleotide-binding</keyword>
<dbReference type="RefSeq" id="WP_149819407.1">
    <property type="nucleotide sequence ID" value="NZ_VUOA01000028.1"/>
</dbReference>
<dbReference type="Proteomes" id="UP000323142">
    <property type="component" value="Unassembled WGS sequence"/>
</dbReference>
<keyword evidence="3" id="KW-0597">Phosphoprotein</keyword>
<evidence type="ECO:0000256" key="8">
    <source>
        <dbReference type="SAM" id="Phobius"/>
    </source>
</evidence>
<dbReference type="SMART" id="SM00387">
    <property type="entry name" value="HATPase_c"/>
    <property type="match status" value="1"/>
</dbReference>
<evidence type="ECO:0000256" key="7">
    <source>
        <dbReference type="ARBA" id="ARBA00022840"/>
    </source>
</evidence>
<dbReference type="InterPro" id="IPR003594">
    <property type="entry name" value="HATPase_dom"/>
</dbReference>
<protein>
    <recommendedName>
        <fullName evidence="2">histidine kinase</fullName>
        <ecNumber evidence="2">2.7.13.3</ecNumber>
    </recommendedName>
</protein>
<dbReference type="GO" id="GO:0005524">
    <property type="term" value="F:ATP binding"/>
    <property type="evidence" value="ECO:0007669"/>
    <property type="project" value="UniProtKB-KW"/>
</dbReference>
<evidence type="ECO:0000256" key="3">
    <source>
        <dbReference type="ARBA" id="ARBA00022553"/>
    </source>
</evidence>
<dbReference type="InterPro" id="IPR036890">
    <property type="entry name" value="HATPase_C_sf"/>
</dbReference>
<feature type="domain" description="Histidine kinase/HSP90-like ATPase" evidence="9">
    <location>
        <begin position="434"/>
        <end position="528"/>
    </location>
</feature>
<reference evidence="10 11" key="1">
    <citation type="submission" date="2019-09" db="EMBL/GenBank/DDBJ databases">
        <title>Salinarimonas rosea gen. nov., sp. nov., a new member of the a-2 subgroup of the Proteobacteria.</title>
        <authorList>
            <person name="Liu J."/>
        </authorList>
    </citation>
    <scope>NUCLEOTIDE SEQUENCE [LARGE SCALE GENOMIC DNA]</scope>
    <source>
        <strain evidence="10 11">BN140002</strain>
    </source>
</reference>
<feature type="transmembrane region" description="Helical" evidence="8">
    <location>
        <begin position="29"/>
        <end position="49"/>
    </location>
</feature>
<evidence type="ECO:0000256" key="2">
    <source>
        <dbReference type="ARBA" id="ARBA00012438"/>
    </source>
</evidence>
<comment type="caution">
    <text evidence="10">The sequence shown here is derived from an EMBL/GenBank/DDBJ whole genome shotgun (WGS) entry which is preliminary data.</text>
</comment>
<evidence type="ECO:0000256" key="5">
    <source>
        <dbReference type="ARBA" id="ARBA00022741"/>
    </source>
</evidence>
<keyword evidence="8" id="KW-0472">Membrane</keyword>
<dbReference type="EMBL" id="VUOA01000028">
    <property type="protein sequence ID" value="KAA2236261.1"/>
    <property type="molecule type" value="Genomic_DNA"/>
</dbReference>
<dbReference type="EC" id="2.7.13.3" evidence="2"/>
<organism evidence="10 11">
    <name type="scientific">Salinarimonas soli</name>
    <dbReference type="NCBI Taxonomy" id="1638099"/>
    <lineage>
        <taxon>Bacteria</taxon>
        <taxon>Pseudomonadati</taxon>
        <taxon>Pseudomonadota</taxon>
        <taxon>Alphaproteobacteria</taxon>
        <taxon>Hyphomicrobiales</taxon>
        <taxon>Salinarimonadaceae</taxon>
        <taxon>Salinarimonas</taxon>
    </lineage>
</organism>
<accession>A0A5B2VB42</accession>
<gene>
    <name evidence="10" type="ORF">F0L46_16265</name>
</gene>
<comment type="catalytic activity">
    <reaction evidence="1">
        <text>ATP + protein L-histidine = ADP + protein N-phospho-L-histidine.</text>
        <dbReference type="EC" id="2.7.13.3"/>
    </reaction>
</comment>
<dbReference type="Pfam" id="PF07568">
    <property type="entry name" value="HisKA_2"/>
    <property type="match status" value="1"/>
</dbReference>
<evidence type="ECO:0000313" key="10">
    <source>
        <dbReference type="EMBL" id="KAA2236261.1"/>
    </source>
</evidence>
<keyword evidence="8" id="KW-1133">Transmembrane helix</keyword>
<name>A0A5B2VB42_9HYPH</name>
<dbReference type="GO" id="GO:0004673">
    <property type="term" value="F:protein histidine kinase activity"/>
    <property type="evidence" value="ECO:0007669"/>
    <property type="project" value="UniProtKB-EC"/>
</dbReference>
<dbReference type="CDD" id="cd12914">
    <property type="entry name" value="PDC1_DGC_like"/>
    <property type="match status" value="1"/>
</dbReference>
<keyword evidence="11" id="KW-1185">Reference proteome</keyword>
<dbReference type="InterPro" id="IPR011495">
    <property type="entry name" value="Sig_transdc_His_kin_sub2_dim/P"/>
</dbReference>
<dbReference type="PANTHER" id="PTHR41523:SF8">
    <property type="entry name" value="ETHYLENE RESPONSE SENSOR PROTEIN"/>
    <property type="match status" value="1"/>
</dbReference>
<keyword evidence="7" id="KW-0067">ATP-binding</keyword>
<evidence type="ECO:0000256" key="4">
    <source>
        <dbReference type="ARBA" id="ARBA00022679"/>
    </source>
</evidence>
<dbReference type="Gene3D" id="3.30.565.10">
    <property type="entry name" value="Histidine kinase-like ATPase, C-terminal domain"/>
    <property type="match status" value="1"/>
</dbReference>
<dbReference type="Gene3D" id="3.30.450.20">
    <property type="entry name" value="PAS domain"/>
    <property type="match status" value="3"/>
</dbReference>
<dbReference type="PANTHER" id="PTHR41523">
    <property type="entry name" value="TWO-COMPONENT SYSTEM SENSOR PROTEIN"/>
    <property type="match status" value="1"/>
</dbReference>
<evidence type="ECO:0000313" key="11">
    <source>
        <dbReference type="Proteomes" id="UP000323142"/>
    </source>
</evidence>
<dbReference type="OrthoDB" id="9767435at2"/>
<reference evidence="10 11" key="2">
    <citation type="submission" date="2019-09" db="EMBL/GenBank/DDBJ databases">
        <authorList>
            <person name="Jin C."/>
        </authorList>
    </citation>
    <scope>NUCLEOTIDE SEQUENCE [LARGE SCALE GENOMIC DNA]</scope>
    <source>
        <strain evidence="10 11">BN140002</strain>
    </source>
</reference>
<dbReference type="Pfam" id="PF13581">
    <property type="entry name" value="HATPase_c_2"/>
    <property type="match status" value="1"/>
</dbReference>
<sequence>MLERRAAPVVSPPAPVDRAGRVRLATSPFSYFLLAAALLPLALFAFAALQDWQGLGDETRARIASSRDVIAEHALRVFKTHELVAARVEDRLRGTTGEAGTDEGALREIAAAFPEVNAIALVDDTGTVRTGEGPFPRGPGALAGRAYFRALAGGAAMAVGGREGEPSSEHFMVAFPRRDGQGRFAGAVVLAVSPEGFRRFYRENCPTQGSVGLIHRDGAILVREPEAPGDARTMLPHSPFFDLVASGSRGVTRVSTAVTGRAIELGYAQVGPLPVYAFYAVAEEELQAAWRARVARTALYFAPAAGLLAALAYFAWRSHVRLEEAVALRTRALSAAITERESLLREVHHRVKNNMQIISSMIRLQDRVATQPTETVRRIQAMAMVHELVYAATGPVTKIDLGAYAERLCRTLEAGGGGGVRFALSLEPIHIDLERAMPFALILSEAATNAFRHAYPAGEGRIEVALRARRGEVELCVHDRGQGFNPEIDARGGFGLKLIGSLSVQLGAVHRFERGMGTRFTMTFPLEAPEASGAFA</sequence>